<dbReference type="KEGG" id="cpho:CPHO_02620"/>
<dbReference type="PANTHER" id="PTHR31435">
    <property type="entry name" value="PROTEIN NATD1"/>
    <property type="match status" value="1"/>
</dbReference>
<dbReference type="Pfam" id="PF14542">
    <property type="entry name" value="Acetyltransf_CG"/>
    <property type="match status" value="1"/>
</dbReference>
<evidence type="ECO:0000259" key="1">
    <source>
        <dbReference type="PROSITE" id="PS51729"/>
    </source>
</evidence>
<feature type="domain" description="N-acetyltransferase" evidence="1">
    <location>
        <begin position="9"/>
        <end position="95"/>
    </location>
</feature>
<dbReference type="Gene3D" id="3.40.630.30">
    <property type="match status" value="1"/>
</dbReference>
<keyword evidence="3" id="KW-1185">Reference proteome</keyword>
<dbReference type="Proteomes" id="UP000185491">
    <property type="component" value="Chromosome"/>
</dbReference>
<protein>
    <recommendedName>
        <fullName evidence="1">N-acetyltransferase domain-containing protein</fullName>
    </recommendedName>
</protein>
<organism evidence="2 3">
    <name type="scientific">Corynebacterium phocae</name>
    <dbReference type="NCBI Taxonomy" id="161895"/>
    <lineage>
        <taxon>Bacteria</taxon>
        <taxon>Bacillati</taxon>
        <taxon>Actinomycetota</taxon>
        <taxon>Actinomycetes</taxon>
        <taxon>Mycobacteriales</taxon>
        <taxon>Corynebacteriaceae</taxon>
        <taxon>Corynebacterium</taxon>
    </lineage>
</organism>
<reference evidence="2 3" key="1">
    <citation type="submission" date="2014-08" db="EMBL/GenBank/DDBJ databases">
        <title>Complete genome sequence of Corynebacterium phocae M408/89/1(T)(=DSM 44612(T)), isolated from the common seal (Phoca vitulina).</title>
        <authorList>
            <person name="Ruckert C."/>
            <person name="Albersmeier A."/>
            <person name="Winkler A."/>
            <person name="Kalinowski J."/>
        </authorList>
    </citation>
    <scope>NUCLEOTIDE SEQUENCE [LARGE SCALE GENOMIC DNA]</scope>
    <source>
        <strain evidence="2 3">M408/89/1</strain>
    </source>
</reference>
<dbReference type="InterPro" id="IPR031165">
    <property type="entry name" value="GNAT_YJDJ"/>
</dbReference>
<dbReference type="SUPFAM" id="SSF55729">
    <property type="entry name" value="Acyl-CoA N-acyltransferases (Nat)"/>
    <property type="match status" value="1"/>
</dbReference>
<dbReference type="PROSITE" id="PS51729">
    <property type="entry name" value="GNAT_YJDJ"/>
    <property type="match status" value="1"/>
</dbReference>
<dbReference type="InterPro" id="IPR016181">
    <property type="entry name" value="Acyl_CoA_acyltransferase"/>
</dbReference>
<dbReference type="STRING" id="161895.CPHO_02620"/>
<evidence type="ECO:0000313" key="3">
    <source>
        <dbReference type="Proteomes" id="UP000185491"/>
    </source>
</evidence>
<sequence>MAGMDIQVVHDKANSRYVLSAQGKEAGFAQYSDRTGVRDFFHTEVYPQFQGQGLSKPLIREALDSSRQAGLRVRPSCSAVEYFIEQNPRYGDLRV</sequence>
<proteinExistence type="predicted"/>
<gene>
    <name evidence="2" type="ORF">CPHO_02620</name>
</gene>
<evidence type="ECO:0000313" key="2">
    <source>
        <dbReference type="EMBL" id="APT93618.1"/>
    </source>
</evidence>
<dbReference type="InterPro" id="IPR045057">
    <property type="entry name" value="Gcn5-rel_NAT"/>
</dbReference>
<dbReference type="EMBL" id="CP009249">
    <property type="protein sequence ID" value="APT93618.1"/>
    <property type="molecule type" value="Genomic_DNA"/>
</dbReference>
<dbReference type="AlphaFoldDB" id="A0A1L7D644"/>
<name>A0A1L7D644_9CORY</name>
<dbReference type="CDD" id="cd04301">
    <property type="entry name" value="NAT_SF"/>
    <property type="match status" value="1"/>
</dbReference>
<dbReference type="PANTHER" id="PTHR31435:SF10">
    <property type="entry name" value="BSR4717 PROTEIN"/>
    <property type="match status" value="1"/>
</dbReference>
<accession>A0A1L7D644</accession>